<dbReference type="eggNOG" id="ENOG502S496">
    <property type="taxonomic scope" value="Eukaryota"/>
</dbReference>
<feature type="compositionally biased region" description="Basic and acidic residues" evidence="1">
    <location>
        <begin position="117"/>
        <end position="136"/>
    </location>
</feature>
<feature type="compositionally biased region" description="Basic residues" evidence="1">
    <location>
        <begin position="103"/>
        <end position="116"/>
    </location>
</feature>
<protein>
    <submittedName>
        <fullName evidence="2">Uncharacterized protein</fullName>
    </submittedName>
</protein>
<feature type="compositionally biased region" description="Basic residues" evidence="1">
    <location>
        <begin position="149"/>
        <end position="161"/>
    </location>
</feature>
<organism evidence="2 3">
    <name type="scientific">Thalassiosira oceanica</name>
    <name type="common">Marine diatom</name>
    <dbReference type="NCBI Taxonomy" id="159749"/>
    <lineage>
        <taxon>Eukaryota</taxon>
        <taxon>Sar</taxon>
        <taxon>Stramenopiles</taxon>
        <taxon>Ochrophyta</taxon>
        <taxon>Bacillariophyta</taxon>
        <taxon>Coscinodiscophyceae</taxon>
        <taxon>Thalassiosirophycidae</taxon>
        <taxon>Thalassiosirales</taxon>
        <taxon>Thalassiosiraceae</taxon>
        <taxon>Thalassiosira</taxon>
    </lineage>
</organism>
<evidence type="ECO:0000313" key="3">
    <source>
        <dbReference type="Proteomes" id="UP000266841"/>
    </source>
</evidence>
<proteinExistence type="predicted"/>
<comment type="caution">
    <text evidence="2">The sequence shown here is derived from an EMBL/GenBank/DDBJ whole genome shotgun (WGS) entry which is preliminary data.</text>
</comment>
<evidence type="ECO:0000313" key="2">
    <source>
        <dbReference type="EMBL" id="EJK52744.1"/>
    </source>
</evidence>
<dbReference type="Proteomes" id="UP000266841">
    <property type="component" value="Unassembled WGS sequence"/>
</dbReference>
<keyword evidence="3" id="KW-1185">Reference proteome</keyword>
<evidence type="ECO:0000256" key="1">
    <source>
        <dbReference type="SAM" id="MobiDB-lite"/>
    </source>
</evidence>
<name>K0RKE8_THAOC</name>
<gene>
    <name evidence="2" type="ORF">THAOC_27952</name>
</gene>
<dbReference type="EMBL" id="AGNL01039303">
    <property type="protein sequence ID" value="EJK52744.1"/>
    <property type="molecule type" value="Genomic_DNA"/>
</dbReference>
<reference evidence="2 3" key="1">
    <citation type="journal article" date="2012" name="Genome Biol.">
        <title>Genome and low-iron response of an oceanic diatom adapted to chronic iron limitation.</title>
        <authorList>
            <person name="Lommer M."/>
            <person name="Specht M."/>
            <person name="Roy A.S."/>
            <person name="Kraemer L."/>
            <person name="Andreson R."/>
            <person name="Gutowska M.A."/>
            <person name="Wolf J."/>
            <person name="Bergner S.V."/>
            <person name="Schilhabel M.B."/>
            <person name="Klostermeier U.C."/>
            <person name="Beiko R.G."/>
            <person name="Rosenstiel P."/>
            <person name="Hippler M."/>
            <person name="Laroche J."/>
        </authorList>
    </citation>
    <scope>NUCLEOTIDE SEQUENCE [LARGE SCALE GENOMIC DNA]</scope>
    <source>
        <strain evidence="2 3">CCMP1005</strain>
    </source>
</reference>
<feature type="region of interest" description="Disordered" evidence="1">
    <location>
        <begin position="73"/>
        <end position="175"/>
    </location>
</feature>
<feature type="compositionally biased region" description="Basic and acidic residues" evidence="1">
    <location>
        <begin position="73"/>
        <end position="97"/>
    </location>
</feature>
<sequence>MSSATAWLKYELEDERIKREKKLKRILHKSKEVELCDEIVDILGADGTVNHQALAGIVNKTVDKKVNSKLKSVKADNERLKKQVEQLKRAKSSKDKGGQGGAQKKKTQRKQHKQRNSKRDSGHDDSHDDSVNDSSKRRTRQPSGEPTKSKKSQGKGGRSNKTHQNATILSGQKKAYSPFPSMSNMAFHDLTINQSEPTSSRTTLGLGLKFSSPKSKIKPAIDIFERRVKLSVFYAGEEGEAPNTKLRVASKWTPPAAMMPPQVINRLAAFHHSLLSLYKRRKGTPNISNSQRRRLRQLKHDQNIIAVNCDKNLGLARRERSQYVQDMFDFHLRDTSTYERLPRAQANAEEVRIREEIGDWIDTYAGALRKEVVTYLTQRLAKNVDTPFSFVYQLRV</sequence>
<accession>K0RKE8</accession>
<dbReference type="AlphaFoldDB" id="K0RKE8"/>